<keyword evidence="9 14" id="KW-0408">Iron</keyword>
<dbReference type="GO" id="GO:0005777">
    <property type="term" value="C:peroxisome"/>
    <property type="evidence" value="ECO:0007669"/>
    <property type="project" value="TreeGrafter"/>
</dbReference>
<dbReference type="InterPro" id="IPR005225">
    <property type="entry name" value="Small_GTP-bd"/>
</dbReference>
<keyword evidence="3 14" id="KW-0349">Heme</keyword>
<dbReference type="InterPro" id="IPR029058">
    <property type="entry name" value="AB_hydrolase_fold"/>
</dbReference>
<dbReference type="SMART" id="SM00175">
    <property type="entry name" value="RAB"/>
    <property type="match status" value="1"/>
</dbReference>
<dbReference type="InterPro" id="IPR011614">
    <property type="entry name" value="Catalase_core"/>
</dbReference>
<dbReference type="GO" id="GO:0035556">
    <property type="term" value="P:intracellular signal transduction"/>
    <property type="evidence" value="ECO:0007669"/>
    <property type="project" value="UniProtKB-ARBA"/>
</dbReference>
<organism evidence="17 18">
    <name type="scientific">Lentinula edodes</name>
    <name type="common">Shiitake mushroom</name>
    <name type="synonym">Lentinus edodes</name>
    <dbReference type="NCBI Taxonomy" id="5353"/>
    <lineage>
        <taxon>Eukaryota</taxon>
        <taxon>Fungi</taxon>
        <taxon>Dikarya</taxon>
        <taxon>Basidiomycota</taxon>
        <taxon>Agaricomycotina</taxon>
        <taxon>Agaricomycetes</taxon>
        <taxon>Agaricomycetidae</taxon>
        <taxon>Agaricales</taxon>
        <taxon>Marasmiineae</taxon>
        <taxon>Omphalotaceae</taxon>
        <taxon>Lentinula</taxon>
    </lineage>
</organism>
<keyword evidence="11" id="KW-0131">Cell cycle</keyword>
<reference evidence="17 18" key="2">
    <citation type="submission" date="2017-02" db="EMBL/GenBank/DDBJ databases">
        <title>A genome survey and senescence transcriptome analysis in Lentinula edodes.</title>
        <authorList>
            <person name="Sakamoto Y."/>
            <person name="Nakade K."/>
            <person name="Sato S."/>
            <person name="Yoshida Y."/>
            <person name="Miyazaki K."/>
            <person name="Natsume S."/>
            <person name="Konno N."/>
        </authorList>
    </citation>
    <scope>NUCLEOTIDE SEQUENCE [LARGE SCALE GENOMIC DNA]</scope>
    <source>
        <strain evidence="17 18">NBRC 111202</strain>
    </source>
</reference>
<evidence type="ECO:0000313" key="18">
    <source>
        <dbReference type="Proteomes" id="UP000188533"/>
    </source>
</evidence>
<dbReference type="Pfam" id="PF06628">
    <property type="entry name" value="Catalase-rel"/>
    <property type="match status" value="1"/>
</dbReference>
<dbReference type="SMART" id="SM00174">
    <property type="entry name" value="RHO"/>
    <property type="match status" value="1"/>
</dbReference>
<evidence type="ECO:0000313" key="17">
    <source>
        <dbReference type="EMBL" id="GAW00956.1"/>
    </source>
</evidence>
<dbReference type="GO" id="GO:0046872">
    <property type="term" value="F:metal ion binding"/>
    <property type="evidence" value="ECO:0007669"/>
    <property type="project" value="UniProtKB-KW"/>
</dbReference>
<evidence type="ECO:0000256" key="1">
    <source>
        <dbReference type="ARBA" id="ARBA00005329"/>
    </source>
</evidence>
<dbReference type="EC" id="1.11.1.6" evidence="14"/>
<dbReference type="GO" id="GO:0042542">
    <property type="term" value="P:response to hydrogen peroxide"/>
    <property type="evidence" value="ECO:0007669"/>
    <property type="project" value="TreeGrafter"/>
</dbReference>
<comment type="function">
    <text evidence="13 15">Catalyzes the degradation of hydrogen peroxide (H(2)O(2)) generated by peroxisomal oxidases to water and oxygen, thereby protecting cells from the toxic effects of hydrogen peroxide.</text>
</comment>
<dbReference type="InterPro" id="IPR001375">
    <property type="entry name" value="Peptidase_S9_cat"/>
</dbReference>
<comment type="caution">
    <text evidence="17">The sequence shown here is derived from an EMBL/GenBank/DDBJ whole genome shotgun (WGS) entry which is preliminary data.</text>
</comment>
<protein>
    <recommendedName>
        <fullName evidence="14">Catalase</fullName>
        <ecNumber evidence="14">1.11.1.6</ecNumber>
    </recommendedName>
</protein>
<keyword evidence="6" id="KW-0547">Nucleotide-binding</keyword>
<keyword evidence="7" id="KW-0498">Mitosis</keyword>
<dbReference type="SUPFAM" id="SSF52540">
    <property type="entry name" value="P-loop containing nucleoside triphosphate hydrolases"/>
    <property type="match status" value="1"/>
</dbReference>
<dbReference type="InterPro" id="IPR010582">
    <property type="entry name" value="Catalase_immune_responsive"/>
</dbReference>
<evidence type="ECO:0000256" key="5">
    <source>
        <dbReference type="ARBA" id="ARBA00022723"/>
    </source>
</evidence>
<dbReference type="InterPro" id="IPR027417">
    <property type="entry name" value="P-loop_NTPase"/>
</dbReference>
<evidence type="ECO:0000256" key="15">
    <source>
        <dbReference type="RuleBase" id="RU004142"/>
    </source>
</evidence>
<accession>A0A1Q3E1A7</accession>
<dbReference type="SMART" id="SM00173">
    <property type="entry name" value="RAS"/>
    <property type="match status" value="1"/>
</dbReference>
<dbReference type="Pfam" id="PF00199">
    <property type="entry name" value="Catalase"/>
    <property type="match status" value="1"/>
</dbReference>
<dbReference type="SUPFAM" id="SSF56634">
    <property type="entry name" value="Heme-dependent catalase-like"/>
    <property type="match status" value="1"/>
</dbReference>
<dbReference type="Proteomes" id="UP000188533">
    <property type="component" value="Unassembled WGS sequence"/>
</dbReference>
<dbReference type="GO" id="GO:0003924">
    <property type="term" value="F:GTPase activity"/>
    <property type="evidence" value="ECO:0007669"/>
    <property type="project" value="InterPro"/>
</dbReference>
<dbReference type="FunFam" id="3.40.50.300:FF:000330">
    <property type="entry name" value="Septum-promoting GTP-binding protein 1"/>
    <property type="match status" value="1"/>
</dbReference>
<dbReference type="Gene3D" id="3.40.50.1820">
    <property type="entry name" value="alpha/beta hydrolase"/>
    <property type="match status" value="1"/>
</dbReference>
<proteinExistence type="inferred from homology"/>
<dbReference type="PRINTS" id="PR00067">
    <property type="entry name" value="CATALASE"/>
</dbReference>
<dbReference type="Gene3D" id="2.40.180.10">
    <property type="entry name" value="Catalase core domain"/>
    <property type="match status" value="1"/>
</dbReference>
<dbReference type="PROSITE" id="PS00437">
    <property type="entry name" value="CATALASE_1"/>
    <property type="match status" value="1"/>
</dbReference>
<evidence type="ECO:0000259" key="16">
    <source>
        <dbReference type="SMART" id="SM01060"/>
    </source>
</evidence>
<keyword evidence="8 14" id="KW-0560">Oxidoreductase</keyword>
<dbReference type="InterPro" id="IPR002226">
    <property type="entry name" value="Catalase_haem_BS"/>
</dbReference>
<dbReference type="CDD" id="cd08157">
    <property type="entry name" value="catalase_fungal"/>
    <property type="match status" value="1"/>
</dbReference>
<dbReference type="PANTHER" id="PTHR11465:SF62">
    <property type="entry name" value="CATALASE T"/>
    <property type="match status" value="1"/>
</dbReference>
<evidence type="ECO:0000256" key="4">
    <source>
        <dbReference type="ARBA" id="ARBA00022618"/>
    </source>
</evidence>
<dbReference type="NCBIfam" id="TIGR00231">
    <property type="entry name" value="small_GTP"/>
    <property type="match status" value="1"/>
</dbReference>
<dbReference type="GO" id="GO:0042744">
    <property type="term" value="P:hydrogen peroxide catabolic process"/>
    <property type="evidence" value="ECO:0007669"/>
    <property type="project" value="UniProtKB-KW"/>
</dbReference>
<evidence type="ECO:0000256" key="8">
    <source>
        <dbReference type="ARBA" id="ARBA00023002"/>
    </source>
</evidence>
<keyword evidence="10" id="KW-0342">GTP-binding</keyword>
<dbReference type="InterPro" id="IPR020835">
    <property type="entry name" value="Catalase_sf"/>
</dbReference>
<keyword evidence="4" id="KW-0132">Cell division</keyword>
<dbReference type="GO" id="GO:0005525">
    <property type="term" value="F:GTP binding"/>
    <property type="evidence" value="ECO:0007669"/>
    <property type="project" value="UniProtKB-KW"/>
</dbReference>
<reference evidence="17 18" key="1">
    <citation type="submission" date="2016-08" db="EMBL/GenBank/DDBJ databases">
        <authorList>
            <consortium name="Lentinula edodes genome sequencing consortium"/>
            <person name="Sakamoto Y."/>
            <person name="Nakade K."/>
            <person name="Sato S."/>
            <person name="Yoshida Y."/>
            <person name="Miyazaki K."/>
            <person name="Natsume S."/>
            <person name="Konno N."/>
        </authorList>
    </citation>
    <scope>NUCLEOTIDE SEQUENCE [LARGE SCALE GENOMIC DNA]</scope>
    <source>
        <strain evidence="17 18">NBRC 111202</strain>
    </source>
</reference>
<dbReference type="PROSITE" id="PS51419">
    <property type="entry name" value="RAB"/>
    <property type="match status" value="1"/>
</dbReference>
<comment type="catalytic activity">
    <reaction evidence="14">
        <text>2 H2O2 = O2 + 2 H2O</text>
        <dbReference type="Rhea" id="RHEA:20309"/>
        <dbReference type="ChEBI" id="CHEBI:15377"/>
        <dbReference type="ChEBI" id="CHEBI:15379"/>
        <dbReference type="ChEBI" id="CHEBI:16240"/>
        <dbReference type="EC" id="1.11.1.6"/>
    </reaction>
</comment>
<evidence type="ECO:0000256" key="10">
    <source>
        <dbReference type="ARBA" id="ARBA00023134"/>
    </source>
</evidence>
<evidence type="ECO:0000256" key="6">
    <source>
        <dbReference type="ARBA" id="ARBA00022741"/>
    </source>
</evidence>
<dbReference type="PROSITE" id="PS00438">
    <property type="entry name" value="CATALASE_2"/>
    <property type="match status" value="1"/>
</dbReference>
<keyword evidence="2 14" id="KW-0575">Peroxidase</keyword>
<evidence type="ECO:0000256" key="13">
    <source>
        <dbReference type="ARBA" id="ARBA00044729"/>
    </source>
</evidence>
<dbReference type="GO" id="GO:0008236">
    <property type="term" value="F:serine-type peptidase activity"/>
    <property type="evidence" value="ECO:0007669"/>
    <property type="project" value="InterPro"/>
</dbReference>
<dbReference type="InterPro" id="IPR018028">
    <property type="entry name" value="Catalase"/>
</dbReference>
<evidence type="ECO:0000256" key="3">
    <source>
        <dbReference type="ARBA" id="ARBA00022617"/>
    </source>
</evidence>
<dbReference type="GO" id="GO:0005816">
    <property type="term" value="C:spindle pole body"/>
    <property type="evidence" value="ECO:0007669"/>
    <property type="project" value="UniProtKB-ARBA"/>
</dbReference>
<keyword evidence="5 14" id="KW-0479">Metal-binding</keyword>
<keyword evidence="12 14" id="KW-0376">Hydrogen peroxide</keyword>
<dbReference type="CDD" id="cd04128">
    <property type="entry name" value="Spg1"/>
    <property type="match status" value="1"/>
</dbReference>
<comment type="similarity">
    <text evidence="1 14">Belongs to the catalase family.</text>
</comment>
<name>A0A1Q3E1A7_LENED</name>
<dbReference type="GO" id="GO:0020037">
    <property type="term" value="F:heme binding"/>
    <property type="evidence" value="ECO:0007669"/>
    <property type="project" value="InterPro"/>
</dbReference>
<evidence type="ECO:0000256" key="7">
    <source>
        <dbReference type="ARBA" id="ARBA00022776"/>
    </source>
</evidence>
<dbReference type="InterPro" id="IPR001806">
    <property type="entry name" value="Small_GTPase"/>
</dbReference>
<dbReference type="SMART" id="SM01060">
    <property type="entry name" value="Catalase"/>
    <property type="match status" value="1"/>
</dbReference>
<gene>
    <name evidence="17" type="ORF">LENED_002518</name>
</gene>
<dbReference type="PROSITE" id="PS51402">
    <property type="entry name" value="CATALASE_3"/>
    <property type="match status" value="1"/>
</dbReference>
<dbReference type="FunFam" id="2.40.180.10:FF:000001">
    <property type="entry name" value="Catalase"/>
    <property type="match status" value="1"/>
</dbReference>
<dbReference type="GO" id="GO:0005739">
    <property type="term" value="C:mitochondrion"/>
    <property type="evidence" value="ECO:0007669"/>
    <property type="project" value="TreeGrafter"/>
</dbReference>
<dbReference type="InterPro" id="IPR017231">
    <property type="entry name" value="Small_GTPase_Tem1/Spg1"/>
</dbReference>
<dbReference type="STRING" id="5353.A0A1Q3E1A7"/>
<dbReference type="PANTHER" id="PTHR11465">
    <property type="entry name" value="CATALASE"/>
    <property type="match status" value="1"/>
</dbReference>
<dbReference type="EMBL" id="BDGU01000046">
    <property type="protein sequence ID" value="GAW00956.1"/>
    <property type="molecule type" value="Genomic_DNA"/>
</dbReference>
<dbReference type="GO" id="GO:0051301">
    <property type="term" value="P:cell division"/>
    <property type="evidence" value="ECO:0007669"/>
    <property type="project" value="UniProtKB-KW"/>
</dbReference>
<dbReference type="GO" id="GO:0004096">
    <property type="term" value="F:catalase activity"/>
    <property type="evidence" value="ECO:0007669"/>
    <property type="project" value="UniProtKB-EC"/>
</dbReference>
<evidence type="ECO:0000256" key="14">
    <source>
        <dbReference type="RuleBase" id="RU000498"/>
    </source>
</evidence>
<keyword evidence="18" id="KW-1185">Reference proteome</keyword>
<sequence length="1120" mass="126045">MDHFLSKVGNERSIDDKLINQIDFHHIDLIAHFDRERIPERVVHAKGAGAHGYFEVTHDLSDITDNALLKSVGKRVRTTARFSTVGGESGSADTARDPRGFAIKLRTEEGNWDWVMNNTPVFFIRDPSKFPHFIHTQKRDPQTHLKDADMFWDYLGQNPESIHQIMILFSDRGTPDGFHNMHGYSGHTHKWFKADGSFVYTQLHVRADGGFKTLNNAKAGELAGSNPDYGTQTLFEAIESGNFPSWTVYVQTMTPEQAEKFRYNILDLTKVWPHGEFPLRPVGKFVLDENPQNYFAEIEQAAFSPSHLVPYIEPSADPVLQSRLFSYPDTHRHRLGTNYQQLPVNAPIVPIANFQRDGPATFVSQGARPNYQSSIQPLAYKGAQGTLEGGARDFERELKHENFVGAAFRDLSVINELDFEQPRALWAKVWNDEQREAYVQNVAAHFGGVKSAEVRARQLSVWAAVDQGLSDRIAKAVGAPTVKPLAFKPASESLALRRQRPSIPRHPSSPTNSTISSLLYRQSRRWLSWIYPHRTSSGSGSSQNLHPHLENNDEKNSVVIKVGMVGDSQIGKTSLMVKYVEGSFDEDYIQTLGVNFMEKTISVRRTTITFSIWDLGGQREFVNMLPLVCNDAVAILFMFDLSRKSTLNSVKEWYRQARGFNKTAIPFLIGTKFDQFATFPGDEQEEITKQAKRFARAMHASLIFCSTSASINVQKIFKIVLAKAFDLKCVIPEIEGVGEPGRGGRCIGFFIFGWYEQGMRRDEKKTSRSLAFRLRILDHYRMKGRIPFSLDLGCLTPSLSGQAKLKLYGSDEPEKLDKFVSHFAVVLLKVKHFFSECEGAAAATSLSGIITNRSRFSSNMRMVSTLVWMSICLLRPLLKVQLQFFFGGTAGVCSRVLGKFKKATEGRADPTRVILSGSSAGGWLSLLCGYGIGFDEAGVPKPPSVQGVVPIYPITDLEDPFWNTTQRPVKYMNRVVAYEEVQPFLDPNDPESRIASSALDSPRAIFYSYMVQEALLADLLLSSTNIPPTTFSVARYLKALSSPNKMSVPPTYIVHGDKDLKVPVEQSRNIVEALKDLQKTHVDVEYEYEELPGLDHLFDREPKSQMENMYTFIQNVFNSQ</sequence>
<dbReference type="Pfam" id="PF00326">
    <property type="entry name" value="Peptidase_S9"/>
    <property type="match status" value="1"/>
</dbReference>
<evidence type="ECO:0000256" key="9">
    <source>
        <dbReference type="ARBA" id="ARBA00023004"/>
    </source>
</evidence>
<dbReference type="SUPFAM" id="SSF53474">
    <property type="entry name" value="alpha/beta-Hydrolases"/>
    <property type="match status" value="1"/>
</dbReference>
<dbReference type="AlphaFoldDB" id="A0A1Q3E1A7"/>
<dbReference type="Pfam" id="PF00071">
    <property type="entry name" value="Ras"/>
    <property type="match status" value="1"/>
</dbReference>
<evidence type="ECO:0000256" key="12">
    <source>
        <dbReference type="ARBA" id="ARBA00023324"/>
    </source>
</evidence>
<dbReference type="GO" id="GO:0090068">
    <property type="term" value="P:positive regulation of cell cycle process"/>
    <property type="evidence" value="ECO:0007669"/>
    <property type="project" value="UniProtKB-ARBA"/>
</dbReference>
<feature type="domain" description="Catalase core" evidence="16">
    <location>
        <begin position="7"/>
        <end position="379"/>
    </location>
</feature>
<evidence type="ECO:0000256" key="2">
    <source>
        <dbReference type="ARBA" id="ARBA00022559"/>
    </source>
</evidence>
<dbReference type="InterPro" id="IPR024708">
    <property type="entry name" value="Catalase_AS"/>
</dbReference>
<evidence type="ECO:0000256" key="11">
    <source>
        <dbReference type="ARBA" id="ARBA00023306"/>
    </source>
</evidence>
<dbReference type="GO" id="GO:0006508">
    <property type="term" value="P:proteolysis"/>
    <property type="evidence" value="ECO:0007669"/>
    <property type="project" value="InterPro"/>
</dbReference>
<dbReference type="Gene3D" id="3.40.50.300">
    <property type="entry name" value="P-loop containing nucleotide triphosphate hydrolases"/>
    <property type="match status" value="1"/>
</dbReference>